<dbReference type="Proteomes" id="UP001218423">
    <property type="component" value="Chromosome"/>
</dbReference>
<dbReference type="RefSeq" id="WP_277856194.1">
    <property type="nucleotide sequence ID" value="NZ_CP120942.1"/>
</dbReference>
<proteinExistence type="predicted"/>
<sequence>MIVRLEPITAIVVAVLLAWAWNTATAPGPVCQVQEQHQGKTVLVPRPCADVLPK</sequence>
<name>A0AAJ5Z5K6_AERCA</name>
<dbReference type="EMBL" id="CP120942">
    <property type="protein sequence ID" value="WFF97138.1"/>
    <property type="molecule type" value="Genomic_DNA"/>
</dbReference>
<evidence type="ECO:0000313" key="1">
    <source>
        <dbReference type="EMBL" id="WFF97138.1"/>
    </source>
</evidence>
<gene>
    <name evidence="1" type="ORF">P5S46_15960</name>
</gene>
<dbReference type="AlphaFoldDB" id="A0AAJ5Z5K6"/>
<evidence type="ECO:0000313" key="2">
    <source>
        <dbReference type="Proteomes" id="UP001218423"/>
    </source>
</evidence>
<organism evidence="1 2">
    <name type="scientific">Aeromonas caviae</name>
    <name type="common">Aeromonas punctata</name>
    <dbReference type="NCBI Taxonomy" id="648"/>
    <lineage>
        <taxon>Bacteria</taxon>
        <taxon>Pseudomonadati</taxon>
        <taxon>Pseudomonadota</taxon>
        <taxon>Gammaproteobacteria</taxon>
        <taxon>Aeromonadales</taxon>
        <taxon>Aeromonadaceae</taxon>
        <taxon>Aeromonas</taxon>
    </lineage>
</organism>
<protein>
    <submittedName>
        <fullName evidence="1">Uncharacterized protein</fullName>
    </submittedName>
</protein>
<reference evidence="1" key="1">
    <citation type="submission" date="2023-03" db="EMBL/GenBank/DDBJ databases">
        <title>Aeromonas caviae strain AC1520.</title>
        <authorList>
            <person name="Xie T."/>
            <person name="Zhang Q."/>
            <person name="Deng J."/>
            <person name="Li X."/>
        </authorList>
    </citation>
    <scope>NUCLEOTIDE SEQUENCE</scope>
    <source>
        <strain evidence="1">AC1520</strain>
    </source>
</reference>
<accession>A0AAJ5Z5K6</accession>